<proteinExistence type="predicted"/>
<keyword evidence="1" id="KW-1133">Transmembrane helix</keyword>
<dbReference type="STRING" id="1789224.BFG52_02370"/>
<reference evidence="2 3" key="1">
    <citation type="submission" date="2016-08" db="EMBL/GenBank/DDBJ databases">
        <authorList>
            <person name="Seilhamer J.J."/>
        </authorList>
    </citation>
    <scope>NUCLEOTIDE SEQUENCE [LARGE SCALE GENOMIC DNA]</scope>
    <source>
        <strain evidence="2 3">BRTC-1</strain>
    </source>
</reference>
<feature type="transmembrane region" description="Helical" evidence="1">
    <location>
        <begin position="38"/>
        <end position="57"/>
    </location>
</feature>
<dbReference type="Proteomes" id="UP000093391">
    <property type="component" value="Chromosome"/>
</dbReference>
<protein>
    <submittedName>
        <fullName evidence="2">Threonine transporter RhtB</fullName>
    </submittedName>
</protein>
<dbReference type="AlphaFoldDB" id="A0A1B2LWL2"/>
<evidence type="ECO:0000256" key="1">
    <source>
        <dbReference type="SAM" id="Phobius"/>
    </source>
</evidence>
<dbReference type="RefSeq" id="WP_067552122.1">
    <property type="nucleotide sequence ID" value="NZ_CP016895.1"/>
</dbReference>
<sequence>MIESWLFIFAVLAVLIIPGPSNALLASAAYHQGRAVTLKFLSIEIIGYVYGIGLWALMMHLSSPVWPMLNSILHIVSAAYVLWAAFSFWRNRDLLQYRRQQPQIKAQQYFLSILKNPKTVLLATGILPLETWNSFQSYFMVMLAFCACAIPSGLFWLHFGRAALEESYSSKLTDRLYKGSAMLLMLCIFPTFIRLF</sequence>
<name>A0A1B2LWL2_9GAMM</name>
<feature type="transmembrane region" description="Helical" evidence="1">
    <location>
        <begin position="69"/>
        <end position="89"/>
    </location>
</feature>
<dbReference type="EMBL" id="CP016895">
    <property type="protein sequence ID" value="AOA57314.1"/>
    <property type="molecule type" value="Genomic_DNA"/>
</dbReference>
<gene>
    <name evidence="2" type="ORF">BFG52_02370</name>
</gene>
<keyword evidence="1" id="KW-0812">Transmembrane</keyword>
<feature type="transmembrane region" description="Helical" evidence="1">
    <location>
        <begin position="138"/>
        <end position="164"/>
    </location>
</feature>
<keyword evidence="3" id="KW-1185">Reference proteome</keyword>
<keyword evidence="1" id="KW-0472">Membrane</keyword>
<organism evidence="2 3">
    <name type="scientific">Acinetobacter larvae</name>
    <dbReference type="NCBI Taxonomy" id="1789224"/>
    <lineage>
        <taxon>Bacteria</taxon>
        <taxon>Pseudomonadati</taxon>
        <taxon>Pseudomonadota</taxon>
        <taxon>Gammaproteobacteria</taxon>
        <taxon>Moraxellales</taxon>
        <taxon>Moraxellaceae</taxon>
        <taxon>Acinetobacter</taxon>
    </lineage>
</organism>
<accession>A0A1B2LWL2</accession>
<evidence type="ECO:0000313" key="2">
    <source>
        <dbReference type="EMBL" id="AOA57314.1"/>
    </source>
</evidence>
<dbReference type="KEGG" id="ala:BFG52_02370"/>
<feature type="transmembrane region" description="Helical" evidence="1">
    <location>
        <begin position="176"/>
        <end position="193"/>
    </location>
</feature>
<dbReference type="OrthoDB" id="6710777at2"/>
<evidence type="ECO:0000313" key="3">
    <source>
        <dbReference type="Proteomes" id="UP000093391"/>
    </source>
</evidence>